<dbReference type="CDD" id="cd23767">
    <property type="entry name" value="IQCD"/>
    <property type="match status" value="3"/>
</dbReference>
<dbReference type="EMBL" id="CAJNDS010000216">
    <property type="protein sequence ID" value="CAE7029422.1"/>
    <property type="molecule type" value="Genomic_DNA"/>
</dbReference>
<evidence type="ECO:0000313" key="3">
    <source>
        <dbReference type="EMBL" id="CAE7029422.1"/>
    </source>
</evidence>
<feature type="compositionally biased region" description="Low complexity" evidence="1">
    <location>
        <begin position="128"/>
        <end position="140"/>
    </location>
</feature>
<dbReference type="InterPro" id="IPR036691">
    <property type="entry name" value="Endo/exonu/phosph_ase_sf"/>
</dbReference>
<feature type="compositionally biased region" description="Basic and acidic residues" evidence="1">
    <location>
        <begin position="747"/>
        <end position="772"/>
    </location>
</feature>
<dbReference type="Gene3D" id="2.60.120.620">
    <property type="entry name" value="q2cbj1_9rhob like domain"/>
    <property type="match status" value="1"/>
</dbReference>
<feature type="compositionally biased region" description="Low complexity" evidence="1">
    <location>
        <begin position="549"/>
        <end position="559"/>
    </location>
</feature>
<feature type="compositionally biased region" description="Basic and acidic residues" evidence="1">
    <location>
        <begin position="883"/>
        <end position="892"/>
    </location>
</feature>
<feature type="compositionally biased region" description="Basic and acidic residues" evidence="1">
    <location>
        <begin position="1651"/>
        <end position="1663"/>
    </location>
</feature>
<feature type="compositionally biased region" description="Basic and acidic residues" evidence="1">
    <location>
        <begin position="790"/>
        <end position="800"/>
    </location>
</feature>
<feature type="compositionally biased region" description="Low complexity" evidence="1">
    <location>
        <begin position="732"/>
        <end position="742"/>
    </location>
</feature>
<feature type="compositionally biased region" description="Polar residues" evidence="1">
    <location>
        <begin position="1162"/>
        <end position="1181"/>
    </location>
</feature>
<dbReference type="InterPro" id="IPR000300">
    <property type="entry name" value="IPPc"/>
</dbReference>
<dbReference type="CDD" id="cd15457">
    <property type="entry name" value="NADAR"/>
    <property type="match status" value="1"/>
</dbReference>
<sequence>MAYTILHRVPRKLAVGAPELLFPREEYALVEGPVRFPCTYRLLEGQSAYDRERQPAWCDRVLHSRVSVVRKSCSDSAPDRYCALGHLKQTDHRPVCAASLHFILVMLELLLLALPRPSASPTGTDVTAGAAPSAGASPGPFGVSHAEPREDLLDLGEPNVAPSPSTPITPMQIPQTLQTGQLVLAKFQTGWFFANVTRCSANCQVAFRVAVGSSALQCLAVLCRTSGSALQCLPEEAEMCRYMCSTGADETLHGERLHVATHIRLPDELPSPNGVDGIQPDVKIRDLKSTGAQKIFQDKLAAPLIEAIGEYFELPPKNVVVDDAFIVRYATDSQRGLSLHRDGSIVSAIITLSDENDYVGGGTEFLDGSVYRPSQGGGILFGGQRLHGGVEIERGARYICTVFFKCGGLSCRDMAVKKDKEEETQALRVAMLQTAHLSCKACEAGSFTPPVSPSQRNSEGNWEPGTTPPSPRSDKQAFLDVSEPRAETPRSEPEQRGPSEGGGLKLPKPSKSKTPPKERGAHGKQSDPSASRFFGEVPAAAGTLPEKQATAASAAAGSTLPSPRSDKQAFLDVLEPRAETPRSEPEQRGPSEGGGLKLPKPSKSQTPPKERGAHGKQSDASANRFFGEVPAATGTLPEKQATAASVAAVSTPPSPGSDKQAFLDASEPRAETPRSEPEQRGPSEGGGLKLPKPSKSKTPPKERGAHGKQSDPSASRFFGVPAAAGTLPEKQATAASAAAGTTPPSPRSDKQAFLDVSEPRAETPRSEPEQRGPSEGGGLKLPKPSKSKTPPKERGAHGKQSDPSASRFFGEVPAAAGTLPEKQATAASAAAGSTPPSPRSDKQAFLDVLEPRAETPRSEPEQRGPSEGGGLKLPKPSKSQTPPKERGAHGKQSDASANRFFGEVPAAAGTLPEKQATAASAAAGSIPPSPRSDKQAFLDASEPRAETPRSEPEQRGPSEGGGLKLPKPSKSQTPPKERGAHGKQSDASANRFFGEVPAAAGTLPEKQATAASAAAGSTPPSPRSDKQAFLDASEPRAETPRSEPEQRGPSEGGGLKLPKPSKSKTPPKERAHGHGKQGDASASRFFGQVSPPEGTEKQAAPVLAEDGTTPQSFAEEQQPVERGGFTGGSIVVGKVPSNAEKEADLQAALSTPSPSKLAFQALSHSATEGGASDTQPSQSAGSPEEQPPVHGDKVDLMASTLVGEVPNSNGNEVEQPAASSSPSKLAFQALLHPGTEGGASSSLPSQSAGSPEEQPPVHDEKADLTASTLVEEQPAASSTPSPSKLAGGATVRQPSQSAGSPEEQAPVQGEKFDLMASTLVGEVPSNEERQAEQPAASSTPSKLALQELPHLGTESLPVPLQDQAVGTAVHLARSDAHVATHASKARAAQVIQAMYRGWQVRRQMSQRKPRANLERRARGERATPALTLDSISVARLHANRLHQKASPTKRVRERDFARAAQGAPSPTVGSDASAPAQSGTATAAFADPFARDADPSHQNEPDISGMVRAVARLQAAYRAYRARKERRAKNARAERAEPRAGHAMDVGIAEAARLRVKAQKLHSQATSLRSEQVQLFLASTPAGEERSEERSEAVTSAAHQIRGSCRGWLARHELLALRHRVAVAKLQGLVGMRAQNAWEILKQQRQQPQQGEHEKAEKAEKPELQIAAVASLRVRAVRIHKLHEDSPSSPSHSPRSPRSPSPVAFFSEDPDSGPATEMTGKSARDFSEEDRYRAACRIQARQRGRVARREVAEKQKTMKALANRKMDIGAIGMLRVKVHNLHNRLPATSGKAVNDGTFFGMFADAAPPSAAVEEKAAIRIQACYRGQQGRRLAAERATSAMGVVGTQAPDALENVRRSLVAAGFAVVGEANAEIGRLLHRASLGLEEAAAMGDRVAQRASIALGETLLHMVVDTSSPPATPIDGESPSAHEAVEVEASPKKEILEVGRSMDKACKRVEAWLQKRRRQERPTRAPALSIGVSPLVQRRRELKSDLSRDDRDSRLGGSDAPAHDADPSNLLATLAAVSIRKVVEETDKKLEAVQLTSVFAPGSQCSTCGRSDFQGFPSVSSEIEFSIWAICPLCQQQLGMERGPLAEPRDYVLVEAGQHFEALSPFHAVPVAYPEGEDRLVWASPYHLFMAQHFLDPRCRKAVHCLKPSPAILRSSLSEDPLRTAVREDWYLGWAVKAMRHSIFLAIDQHPSLAAVLLRTGQARIFFGEGRFWGAVQENGDFVGENLVGKILEEKRALLQS</sequence>
<evidence type="ECO:0000256" key="1">
    <source>
        <dbReference type="SAM" id="MobiDB-lite"/>
    </source>
</evidence>
<feature type="compositionally biased region" description="Basic and acidic residues" evidence="1">
    <location>
        <begin position="472"/>
        <end position="497"/>
    </location>
</feature>
<dbReference type="OrthoDB" id="426834at2759"/>
<dbReference type="InterPro" id="IPR005123">
    <property type="entry name" value="Oxoglu/Fe-dep_dioxygenase_dom"/>
</dbReference>
<evidence type="ECO:0000313" key="4">
    <source>
        <dbReference type="Proteomes" id="UP000604046"/>
    </source>
</evidence>
<feature type="compositionally biased region" description="Basic and acidic residues" evidence="1">
    <location>
        <begin position="666"/>
        <end position="681"/>
    </location>
</feature>
<feature type="compositionally biased region" description="Basic and acidic residues" evidence="1">
    <location>
        <begin position="1023"/>
        <end position="1048"/>
    </location>
</feature>
<dbReference type="GO" id="GO:0046856">
    <property type="term" value="P:phosphatidylinositol dephosphorylation"/>
    <property type="evidence" value="ECO:0007669"/>
    <property type="project" value="InterPro"/>
</dbReference>
<feature type="compositionally biased region" description="Low complexity" evidence="1">
    <location>
        <begin position="916"/>
        <end position="926"/>
    </location>
</feature>
<dbReference type="Gene3D" id="1.20.5.190">
    <property type="match status" value="1"/>
</dbReference>
<dbReference type="Gene3D" id="1.10.357.40">
    <property type="entry name" value="YbiA-like"/>
    <property type="match status" value="1"/>
</dbReference>
<gene>
    <name evidence="3" type="ORF">SNAT2548_LOCUS3528</name>
</gene>
<dbReference type="Pfam" id="PF00612">
    <property type="entry name" value="IQ"/>
    <property type="match status" value="3"/>
</dbReference>
<feature type="region of interest" description="Disordered" evidence="1">
    <location>
        <begin position="1643"/>
        <end position="1664"/>
    </location>
</feature>
<dbReference type="Proteomes" id="UP000604046">
    <property type="component" value="Unassembled WGS sequence"/>
</dbReference>
<feature type="compositionally biased region" description="Low complexity" evidence="1">
    <location>
        <begin position="1008"/>
        <end position="1018"/>
    </location>
</feature>
<feature type="region of interest" description="Disordered" evidence="1">
    <location>
        <begin position="1989"/>
        <end position="2014"/>
    </location>
</feature>
<feature type="region of interest" description="Disordered" evidence="1">
    <location>
        <begin position="1442"/>
        <end position="1479"/>
    </location>
</feature>
<dbReference type="SMART" id="SM00015">
    <property type="entry name" value="IQ"/>
    <property type="match status" value="5"/>
</dbReference>
<feature type="domain" description="Fe2OG dioxygenase" evidence="2">
    <location>
        <begin position="320"/>
        <end position="407"/>
    </location>
</feature>
<dbReference type="PROSITE" id="PS51471">
    <property type="entry name" value="FE2OG_OXY"/>
    <property type="match status" value="1"/>
</dbReference>
<dbReference type="InterPro" id="IPR000048">
    <property type="entry name" value="IQ_motif_EF-hand-BS"/>
</dbReference>
<dbReference type="SUPFAM" id="SSF143990">
    <property type="entry name" value="YbiA-like"/>
    <property type="match status" value="1"/>
</dbReference>
<feature type="region of interest" description="Disordered" evidence="1">
    <location>
        <begin position="447"/>
        <end position="1316"/>
    </location>
</feature>
<comment type="caution">
    <text evidence="3">The sequence shown here is derived from an EMBL/GenBank/DDBJ whole genome shotgun (WGS) entry which is preliminary data.</text>
</comment>
<dbReference type="PROSITE" id="PS50096">
    <property type="entry name" value="IQ"/>
    <property type="match status" value="4"/>
</dbReference>
<feature type="compositionally biased region" description="Basic and acidic residues" evidence="1">
    <location>
        <begin position="975"/>
        <end position="984"/>
    </location>
</feature>
<feature type="region of interest" description="Disordered" evidence="1">
    <location>
        <begin position="122"/>
        <end position="143"/>
    </location>
</feature>
<proteinExistence type="predicted"/>
<dbReference type="SUPFAM" id="SSF56219">
    <property type="entry name" value="DNase I-like"/>
    <property type="match status" value="1"/>
</dbReference>
<feature type="compositionally biased region" description="Basic and acidic residues" evidence="1">
    <location>
        <begin position="1989"/>
        <end position="2002"/>
    </location>
</feature>
<name>A0A812IBP5_9DINO</name>
<feature type="compositionally biased region" description="Polar residues" evidence="1">
    <location>
        <begin position="1265"/>
        <end position="1282"/>
    </location>
</feature>
<dbReference type="InterPro" id="IPR012816">
    <property type="entry name" value="NADAR"/>
</dbReference>
<feature type="compositionally biased region" description="Basic and acidic residues" evidence="1">
    <location>
        <begin position="699"/>
        <end position="709"/>
    </location>
</feature>
<organism evidence="3 4">
    <name type="scientific">Symbiodinium natans</name>
    <dbReference type="NCBI Taxonomy" id="878477"/>
    <lineage>
        <taxon>Eukaryota</taxon>
        <taxon>Sar</taxon>
        <taxon>Alveolata</taxon>
        <taxon>Dinophyceae</taxon>
        <taxon>Suessiales</taxon>
        <taxon>Symbiodiniaceae</taxon>
        <taxon>Symbiodinium</taxon>
    </lineage>
</organism>
<feature type="compositionally biased region" description="Low complexity" evidence="1">
    <location>
        <begin position="1687"/>
        <end position="1702"/>
    </location>
</feature>
<dbReference type="Gene3D" id="3.60.10.10">
    <property type="entry name" value="Endonuclease/exonuclease/phosphatase"/>
    <property type="match status" value="1"/>
</dbReference>
<accession>A0A812IBP5</accession>
<feature type="compositionally biased region" description="Basic and acidic residues" evidence="1">
    <location>
        <begin position="839"/>
        <end position="864"/>
    </location>
</feature>
<feature type="region of interest" description="Disordered" evidence="1">
    <location>
        <begin position="1683"/>
        <end position="1729"/>
    </location>
</feature>
<reference evidence="3" key="1">
    <citation type="submission" date="2021-02" db="EMBL/GenBank/DDBJ databases">
        <authorList>
            <person name="Dougan E. K."/>
            <person name="Rhodes N."/>
            <person name="Thang M."/>
            <person name="Chan C."/>
        </authorList>
    </citation>
    <scope>NUCLEOTIDE SEQUENCE</scope>
</reference>
<feature type="compositionally biased region" description="Basic and acidic residues" evidence="1">
    <location>
        <begin position="931"/>
        <end position="956"/>
    </location>
</feature>
<feature type="compositionally biased region" description="Basic and acidic residues" evidence="1">
    <location>
        <begin position="564"/>
        <end position="589"/>
    </location>
</feature>
<dbReference type="InterPro" id="IPR037238">
    <property type="entry name" value="YbiA-like_sf"/>
</dbReference>
<protein>
    <recommendedName>
        <fullName evidence="2">Fe2OG dioxygenase domain-containing protein</fullName>
    </recommendedName>
</protein>
<feature type="compositionally biased region" description="Basic and acidic residues" evidence="1">
    <location>
        <begin position="608"/>
        <end position="617"/>
    </location>
</feature>
<feature type="compositionally biased region" description="Polar residues" evidence="1">
    <location>
        <begin position="1467"/>
        <end position="1479"/>
    </location>
</feature>
<keyword evidence="4" id="KW-1185">Reference proteome</keyword>
<evidence type="ECO:0000259" key="2">
    <source>
        <dbReference type="PROSITE" id="PS51471"/>
    </source>
</evidence>
<feature type="compositionally biased region" description="Basic and acidic residues" evidence="1">
    <location>
        <begin position="515"/>
        <end position="525"/>
    </location>
</feature>
<dbReference type="Pfam" id="PF22669">
    <property type="entry name" value="Exo_endo_phos2"/>
    <property type="match status" value="1"/>
</dbReference>
<dbReference type="GO" id="GO:0016791">
    <property type="term" value="F:phosphatase activity"/>
    <property type="evidence" value="ECO:0007669"/>
    <property type="project" value="InterPro"/>
</dbReference>
<feature type="compositionally biased region" description="Low complexity" evidence="1">
    <location>
        <begin position="641"/>
        <end position="651"/>
    </location>
</feature>
<feature type="compositionally biased region" description="Polar residues" evidence="1">
    <location>
        <begin position="1206"/>
        <end position="1223"/>
    </location>
</feature>
<feature type="compositionally biased region" description="Low complexity" evidence="1">
    <location>
        <begin position="824"/>
        <end position="834"/>
    </location>
</feature>
<feature type="compositionally biased region" description="Low complexity" evidence="1">
    <location>
        <begin position="1238"/>
        <end position="1251"/>
    </location>
</feature>
<feature type="region of interest" description="Disordered" evidence="1">
    <location>
        <begin position="1915"/>
        <end position="1934"/>
    </location>
</feature>